<dbReference type="PANTHER" id="PTHR35337">
    <property type="entry name" value="SLR1478 PROTEIN"/>
    <property type="match status" value="1"/>
</dbReference>
<protein>
    <submittedName>
        <fullName evidence="2">Putative membrane protein SpoIIM required for sporulation</fullName>
    </submittedName>
</protein>
<dbReference type="AlphaFoldDB" id="A0A542ZDG0"/>
<comment type="caution">
    <text evidence="2">The sequence shown here is derived from an EMBL/GenBank/DDBJ whole genome shotgun (WGS) entry which is preliminary data.</text>
</comment>
<organism evidence="2 3">
    <name type="scientific">Propioniferax innocua</name>
    <dbReference type="NCBI Taxonomy" id="1753"/>
    <lineage>
        <taxon>Bacteria</taxon>
        <taxon>Bacillati</taxon>
        <taxon>Actinomycetota</taxon>
        <taxon>Actinomycetes</taxon>
        <taxon>Propionibacteriales</taxon>
        <taxon>Propionibacteriaceae</taxon>
        <taxon>Propioniferax</taxon>
    </lineage>
</organism>
<reference evidence="2 3" key="1">
    <citation type="submission" date="2019-06" db="EMBL/GenBank/DDBJ databases">
        <title>Sequencing the genomes of 1000 actinobacteria strains.</title>
        <authorList>
            <person name="Klenk H.-P."/>
        </authorList>
    </citation>
    <scope>NUCLEOTIDE SEQUENCE [LARGE SCALE GENOMIC DNA]</scope>
    <source>
        <strain evidence="2 3">DSM 8251</strain>
    </source>
</reference>
<feature type="transmembrane region" description="Helical" evidence="1">
    <location>
        <begin position="172"/>
        <end position="193"/>
    </location>
</feature>
<dbReference type="EMBL" id="VFOR01000002">
    <property type="protein sequence ID" value="TQL58347.1"/>
    <property type="molecule type" value="Genomic_DNA"/>
</dbReference>
<dbReference type="PANTHER" id="PTHR35337:SF1">
    <property type="entry name" value="SLR1478 PROTEIN"/>
    <property type="match status" value="1"/>
</dbReference>
<keyword evidence="1" id="KW-1133">Transmembrane helix</keyword>
<proteinExistence type="predicted"/>
<name>A0A542ZDG0_9ACTN</name>
<feature type="transmembrane region" description="Helical" evidence="1">
    <location>
        <begin position="291"/>
        <end position="311"/>
    </location>
</feature>
<keyword evidence="1" id="KW-0472">Membrane</keyword>
<dbReference type="InterPro" id="IPR002798">
    <property type="entry name" value="SpoIIM-like"/>
</dbReference>
<evidence type="ECO:0000256" key="1">
    <source>
        <dbReference type="SAM" id="Phobius"/>
    </source>
</evidence>
<gene>
    <name evidence="2" type="ORF">FB460_2208</name>
</gene>
<dbReference type="Proteomes" id="UP000316196">
    <property type="component" value="Unassembled WGS sequence"/>
</dbReference>
<evidence type="ECO:0000313" key="3">
    <source>
        <dbReference type="Proteomes" id="UP000316196"/>
    </source>
</evidence>
<feature type="transmembrane region" description="Helical" evidence="1">
    <location>
        <begin position="214"/>
        <end position="242"/>
    </location>
</feature>
<keyword evidence="1" id="KW-0812">Transmembrane</keyword>
<feature type="transmembrane region" description="Helical" evidence="1">
    <location>
        <begin position="108"/>
        <end position="128"/>
    </location>
</feature>
<dbReference type="Pfam" id="PF01944">
    <property type="entry name" value="SpoIIM"/>
    <property type="match status" value="1"/>
</dbReference>
<evidence type="ECO:0000313" key="2">
    <source>
        <dbReference type="EMBL" id="TQL58347.1"/>
    </source>
</evidence>
<sequence length="339" mass="37163">MAATLAPVDTQAFARQHHQEWVELEQLATERHLGPEDAERLMTLYQRTGMHLAALRGQMMSPSMVEWLSGTLGKARRRALTPRRPTLVALARFFTHDFPGALYDMRRWWLVTTIASFALMAVMTFYYLQNPQIESSLLSPAEIDSLVHSDFENYYSEYAATDFALRVWTNNAWLSAQAIALGFLGFPVIYILLNNAINTALTGSIMIHHGRADVFFGLITPHGLLELTAVFVAAGVGLRIFWSWVQPGDLPRASAFAKAGRASISVVLGIAVVLAVTGVIEAFVTPSPLPTAVRVGIGVAAEIAFFVYVWTLGRAARGSGNVGDVEDAVRRGSLEITKA</sequence>
<feature type="transmembrane region" description="Helical" evidence="1">
    <location>
        <begin position="262"/>
        <end position="284"/>
    </location>
</feature>
<keyword evidence="3" id="KW-1185">Reference proteome</keyword>
<accession>A0A542ZDG0</accession>
<dbReference type="OrthoDB" id="5243448at2"/>